<evidence type="ECO:0008006" key="3">
    <source>
        <dbReference type="Google" id="ProtNLM"/>
    </source>
</evidence>
<comment type="caution">
    <text evidence="1">The sequence shown here is derived from an EMBL/GenBank/DDBJ whole genome shotgun (WGS) entry which is preliminary data.</text>
</comment>
<accession>A0A8X8K4U1</accession>
<sequence length="73" mass="7970">MESFESGGDAPILAEALLTLIDGADLRRVARVCGLPCEVLHRQLAGRRTLALATVVGTLRALRVEMRVRVVMR</sequence>
<dbReference type="Proteomes" id="UP000636938">
    <property type="component" value="Unassembled WGS sequence"/>
</dbReference>
<organism evidence="1 2">
    <name type="scientific">Stenotrophomonas lacuserhaii</name>
    <dbReference type="NCBI Taxonomy" id="2760084"/>
    <lineage>
        <taxon>Bacteria</taxon>
        <taxon>Pseudomonadati</taxon>
        <taxon>Pseudomonadota</taxon>
        <taxon>Gammaproteobacteria</taxon>
        <taxon>Lysobacterales</taxon>
        <taxon>Lysobacteraceae</taxon>
        <taxon>Stenotrophomonas</taxon>
    </lineage>
</organism>
<proteinExistence type="predicted"/>
<gene>
    <name evidence="1" type="ORF">H9654_15210</name>
</gene>
<keyword evidence="2" id="KW-1185">Reference proteome</keyword>
<protein>
    <recommendedName>
        <fullName evidence="3">Helix-turn-helix domain-containing protein</fullName>
    </recommendedName>
</protein>
<reference evidence="1 2" key="1">
    <citation type="submission" date="2020-08" db="EMBL/GenBank/DDBJ databases">
        <title>A Genomic Blueprint of the Chicken Gut Microbiome.</title>
        <authorList>
            <person name="Gilroy R."/>
            <person name="Ravi A."/>
            <person name="Getino M."/>
            <person name="Pursley I."/>
            <person name="Horton D.L."/>
            <person name="Alikhan N.-F."/>
            <person name="Baker D."/>
            <person name="Gharbi K."/>
            <person name="Hall N."/>
            <person name="Watson M."/>
            <person name="Adriaenssens E.M."/>
            <person name="Foster-Nyarko E."/>
            <person name="Jarju S."/>
            <person name="Secka A."/>
            <person name="Antonio M."/>
            <person name="Oren A."/>
            <person name="Chaudhuri R."/>
            <person name="La Ragione R.M."/>
            <person name="Hildebrand F."/>
            <person name="Pallen M.J."/>
        </authorList>
    </citation>
    <scope>NUCLEOTIDE SEQUENCE [LARGE SCALE GENOMIC DNA]</scope>
    <source>
        <strain evidence="1 2">Sa5BUN4</strain>
    </source>
</reference>
<dbReference type="RefSeq" id="WP_191771634.1">
    <property type="nucleotide sequence ID" value="NZ_JACSQS010000019.1"/>
</dbReference>
<evidence type="ECO:0000313" key="1">
    <source>
        <dbReference type="EMBL" id="MBD7955549.1"/>
    </source>
</evidence>
<dbReference type="EMBL" id="JACSQS010000019">
    <property type="protein sequence ID" value="MBD7955549.1"/>
    <property type="molecule type" value="Genomic_DNA"/>
</dbReference>
<evidence type="ECO:0000313" key="2">
    <source>
        <dbReference type="Proteomes" id="UP000636938"/>
    </source>
</evidence>
<dbReference type="AlphaFoldDB" id="A0A8X8K4U1"/>
<name>A0A8X8K4U1_9GAMM</name>